<name>A0A4Z1BBZ4_9FLAO</name>
<dbReference type="RefSeq" id="WP_135836048.1">
    <property type="nucleotide sequence ID" value="NZ_SRPE01000008.1"/>
</dbReference>
<dbReference type="OrthoDB" id="1436888at2"/>
<keyword evidence="2" id="KW-1185">Reference proteome</keyword>
<dbReference type="EMBL" id="SRPE01000008">
    <property type="protein sequence ID" value="TGN26074.1"/>
    <property type="molecule type" value="Genomic_DNA"/>
</dbReference>
<protein>
    <submittedName>
        <fullName evidence="1">Uncharacterized protein</fullName>
    </submittedName>
</protein>
<evidence type="ECO:0000313" key="2">
    <source>
        <dbReference type="Proteomes" id="UP000297998"/>
    </source>
</evidence>
<dbReference type="Proteomes" id="UP000297998">
    <property type="component" value="Unassembled WGS sequence"/>
</dbReference>
<organism evidence="1 2">
    <name type="scientific">Empedobacter tilapiae</name>
    <dbReference type="NCBI Taxonomy" id="2491114"/>
    <lineage>
        <taxon>Bacteria</taxon>
        <taxon>Pseudomonadati</taxon>
        <taxon>Bacteroidota</taxon>
        <taxon>Flavobacteriia</taxon>
        <taxon>Flavobacteriales</taxon>
        <taxon>Weeksellaceae</taxon>
        <taxon>Empedobacter</taxon>
    </lineage>
</organism>
<comment type="caution">
    <text evidence="1">The sequence shown here is derived from an EMBL/GenBank/DDBJ whole genome shotgun (WGS) entry which is preliminary data.</text>
</comment>
<dbReference type="AlphaFoldDB" id="A0A4Z1BBZ4"/>
<evidence type="ECO:0000313" key="1">
    <source>
        <dbReference type="EMBL" id="TGN26074.1"/>
    </source>
</evidence>
<accession>A0A4Z1BBZ4</accession>
<proteinExistence type="predicted"/>
<sequence>METNKEILDQFGIKIIDNCLDGLLNHFESIRKKENVPLVFKTKKEFLNHLDKDEYELFRKMLIDSVGMVLFEFFNLFEEDERFKLIFKEDGKEVDLVKISENLKAEPIIENGWIDRFSKYSNERDK</sequence>
<reference evidence="1 2" key="1">
    <citation type="submission" date="2019-03" db="EMBL/GenBank/DDBJ databases">
        <title>Empedobacter tilapiae sp. nov., isolated from an intestine of Nile tilapia Oreochromis niloticus.</title>
        <authorList>
            <person name="Kim Y.-O."/>
            <person name="Yoon J.-H."/>
        </authorList>
    </citation>
    <scope>NUCLEOTIDE SEQUENCE [LARGE SCALE GENOMIC DNA]</scope>
    <source>
        <strain evidence="1 2">MRS2</strain>
    </source>
</reference>
<gene>
    <name evidence="1" type="ORF">E4J94_12015</name>
</gene>